<keyword evidence="21" id="KW-1185">Reference proteome</keyword>
<dbReference type="NCBIfam" id="NF000941">
    <property type="entry name" value="PRK00094.1-3"/>
    <property type="match status" value="1"/>
</dbReference>
<feature type="binding site" evidence="13">
    <location>
        <position position="279"/>
    </location>
    <ligand>
        <name>NADPH</name>
        <dbReference type="ChEBI" id="CHEBI:57783"/>
    </ligand>
</feature>
<evidence type="ECO:0000313" key="20">
    <source>
        <dbReference type="EMBL" id="RBP68325.1"/>
    </source>
</evidence>
<feature type="binding site" evidence="13">
    <location>
        <position position="12"/>
    </location>
    <ligand>
        <name>NADPH</name>
        <dbReference type="ChEBI" id="CHEBI:57783"/>
    </ligand>
</feature>
<dbReference type="Proteomes" id="UP000253490">
    <property type="component" value="Unassembled WGS sequence"/>
</dbReference>
<dbReference type="Pfam" id="PF07479">
    <property type="entry name" value="NAD_Gly3P_dh_C"/>
    <property type="match status" value="1"/>
</dbReference>
<dbReference type="InterPro" id="IPR036291">
    <property type="entry name" value="NAD(P)-bd_dom_sf"/>
</dbReference>
<dbReference type="GO" id="GO:0005829">
    <property type="term" value="C:cytosol"/>
    <property type="evidence" value="ECO:0007669"/>
    <property type="project" value="TreeGrafter"/>
</dbReference>
<dbReference type="AlphaFoldDB" id="A0A366IC29"/>
<evidence type="ECO:0000259" key="18">
    <source>
        <dbReference type="Pfam" id="PF01210"/>
    </source>
</evidence>
<keyword evidence="13" id="KW-0963">Cytoplasm</keyword>
<dbReference type="InterPro" id="IPR008927">
    <property type="entry name" value="6-PGluconate_DH-like_C_sf"/>
</dbReference>
<dbReference type="NCBIfam" id="NF000940">
    <property type="entry name" value="PRK00094.1-2"/>
    <property type="match status" value="1"/>
</dbReference>
<evidence type="ECO:0000256" key="7">
    <source>
        <dbReference type="ARBA" id="ARBA00023209"/>
    </source>
</evidence>
<dbReference type="GO" id="GO:0046168">
    <property type="term" value="P:glycerol-3-phosphate catabolic process"/>
    <property type="evidence" value="ECO:0007669"/>
    <property type="project" value="InterPro"/>
</dbReference>
<feature type="binding site" evidence="13">
    <location>
        <position position="254"/>
    </location>
    <ligand>
        <name>sn-glycerol 3-phosphate</name>
        <dbReference type="ChEBI" id="CHEBI:57597"/>
    </ligand>
</feature>
<feature type="binding site" evidence="13">
    <location>
        <position position="134"/>
    </location>
    <ligand>
        <name>sn-glycerol 3-phosphate</name>
        <dbReference type="ChEBI" id="CHEBI:57597"/>
    </ligand>
</feature>
<dbReference type="HAMAP" id="MF_00394">
    <property type="entry name" value="NAD_Glyc3P_dehydrog"/>
    <property type="match status" value="1"/>
</dbReference>
<keyword evidence="6 13" id="KW-0443">Lipid metabolism</keyword>
<feature type="active site" description="Proton acceptor" evidence="13 14">
    <location>
        <position position="189"/>
    </location>
</feature>
<comment type="subcellular location">
    <subcellularLocation>
        <location evidence="13">Cytoplasm</location>
    </subcellularLocation>
</comment>
<feature type="binding site" evidence="16">
    <location>
        <position position="253"/>
    </location>
    <ligand>
        <name>NAD(+)</name>
        <dbReference type="ChEBI" id="CHEBI:57540"/>
    </ligand>
</feature>
<dbReference type="GO" id="GO:0141153">
    <property type="term" value="F:glycerol-3-phosphate dehydrogenase (NADP+) activity"/>
    <property type="evidence" value="ECO:0007669"/>
    <property type="project" value="RHEA"/>
</dbReference>
<evidence type="ECO:0000256" key="14">
    <source>
        <dbReference type="PIRSR" id="PIRSR000114-1"/>
    </source>
</evidence>
<feature type="binding site" evidence="13">
    <location>
        <position position="253"/>
    </location>
    <ligand>
        <name>NADPH</name>
        <dbReference type="ChEBI" id="CHEBI:57783"/>
    </ligand>
</feature>
<comment type="similarity">
    <text evidence="1 13 17">Belongs to the NAD-dependent glycerol-3-phosphate dehydrogenase family.</text>
</comment>
<evidence type="ECO:0000256" key="6">
    <source>
        <dbReference type="ARBA" id="ARBA00023098"/>
    </source>
</evidence>
<keyword evidence="8 13" id="KW-1208">Phospholipid metabolism</keyword>
<feature type="domain" description="Glycerol-3-phosphate dehydrogenase NAD-dependent N-terminal" evidence="18">
    <location>
        <begin position="3"/>
        <end position="156"/>
    </location>
</feature>
<feature type="binding site" evidence="15">
    <location>
        <begin position="253"/>
        <end position="254"/>
    </location>
    <ligand>
        <name>substrate</name>
    </ligand>
</feature>
<feature type="binding site" evidence="16">
    <location>
        <position position="138"/>
    </location>
    <ligand>
        <name>NAD(+)</name>
        <dbReference type="ChEBI" id="CHEBI:57540"/>
    </ligand>
</feature>
<protein>
    <recommendedName>
        <fullName evidence="11 13">Glycerol-3-phosphate dehydrogenase [NAD(P)+]</fullName>
        <ecNumber evidence="10 13">1.1.1.94</ecNumber>
    </recommendedName>
    <alternativeName>
        <fullName evidence="13">NAD(P)(+)-dependent glycerol-3-phosphate dehydrogenase</fullName>
    </alternativeName>
    <alternativeName>
        <fullName evidence="12 13">NAD(P)H-dependent dihydroxyacetone-phosphate reductase</fullName>
    </alternativeName>
</protein>
<keyword evidence="3 13" id="KW-0521">NADP</keyword>
<dbReference type="PANTHER" id="PTHR11728:SF1">
    <property type="entry name" value="GLYCEROL-3-PHOSPHATE DEHYDROGENASE [NAD(+)] 2, CHLOROPLASTIC"/>
    <property type="match status" value="1"/>
</dbReference>
<dbReference type="InterPro" id="IPR006109">
    <property type="entry name" value="G3P_DH_NAD-dep_C"/>
</dbReference>
<comment type="pathway">
    <text evidence="13">Membrane lipid metabolism; glycerophospholipid metabolism.</text>
</comment>
<evidence type="ECO:0000256" key="5">
    <source>
        <dbReference type="ARBA" id="ARBA00023027"/>
    </source>
</evidence>
<dbReference type="Gene3D" id="3.40.50.720">
    <property type="entry name" value="NAD(P)-binding Rossmann-like Domain"/>
    <property type="match status" value="1"/>
</dbReference>
<comment type="function">
    <text evidence="13">Catalyzes the reduction of the glycolytic intermediate dihydroxyacetone phosphate (DHAP) to sn-glycerol 3-phosphate (G3P), the key precursor for phospholipid synthesis.</text>
</comment>
<dbReference type="GO" id="GO:0008654">
    <property type="term" value="P:phospholipid biosynthetic process"/>
    <property type="evidence" value="ECO:0007669"/>
    <property type="project" value="UniProtKB-KW"/>
</dbReference>
<sequence length="342" mass="37508">MLKIAVIGAGSWGTAIASSLGKKGYEVSLWHRREEIINNIKEKRENTKYLPGITIDENIYPTVNLEEALIDAEVIVLAVSSQAVRNVCESLEPYVNSDQIIVNLAKGLEADTYLRLSQVINEVLPYNEVYVLSGPSHAEEVAKGIPTTVVVSGESREKSEYLQEVFSTDTFRVYTNPDIVGVELGGALKNIIALGAGMSDGLGYGDNSKAALMTRGIVEISRLGKVLGAKSESFAGLTGIGDLIVTCTSMHSRNRRAGILLGEGMPLQDVLKEIGMVVEGINATKIAYQISNLYHCDMPITTAIYKVLYENADVKEVVRDMMTRKKKNEIEEINSLYYHGWK</sequence>
<dbReference type="FunFam" id="1.10.1040.10:FF:000001">
    <property type="entry name" value="Glycerol-3-phosphate dehydrogenase [NAD(P)+]"/>
    <property type="match status" value="1"/>
</dbReference>
<dbReference type="OrthoDB" id="9812273at2"/>
<evidence type="ECO:0000259" key="19">
    <source>
        <dbReference type="Pfam" id="PF07479"/>
    </source>
</evidence>
<evidence type="ECO:0000256" key="2">
    <source>
        <dbReference type="ARBA" id="ARBA00022516"/>
    </source>
</evidence>
<dbReference type="RefSeq" id="WP_146953596.1">
    <property type="nucleotide sequence ID" value="NZ_QNRX01000003.1"/>
</dbReference>
<evidence type="ECO:0000256" key="13">
    <source>
        <dbReference type="HAMAP-Rule" id="MF_00394"/>
    </source>
</evidence>
<dbReference type="GO" id="GO:0046167">
    <property type="term" value="P:glycerol-3-phosphate biosynthetic process"/>
    <property type="evidence" value="ECO:0007669"/>
    <property type="project" value="UniProtKB-UniRule"/>
</dbReference>
<name>A0A366IC29_9FIRM</name>
<evidence type="ECO:0000256" key="16">
    <source>
        <dbReference type="PIRSR" id="PIRSR000114-3"/>
    </source>
</evidence>
<feature type="binding site" evidence="13">
    <location>
        <position position="136"/>
    </location>
    <ligand>
        <name>sn-glycerol 3-phosphate</name>
        <dbReference type="ChEBI" id="CHEBI:57597"/>
    </ligand>
</feature>
<dbReference type="EC" id="1.1.1.94" evidence="10 13"/>
<feature type="binding site" evidence="13">
    <location>
        <position position="189"/>
    </location>
    <ligand>
        <name>sn-glycerol 3-phosphate</name>
        <dbReference type="ChEBI" id="CHEBI:57597"/>
    </ligand>
</feature>
<evidence type="ECO:0000256" key="15">
    <source>
        <dbReference type="PIRSR" id="PIRSR000114-2"/>
    </source>
</evidence>
<dbReference type="GO" id="GO:0005975">
    <property type="term" value="P:carbohydrate metabolic process"/>
    <property type="evidence" value="ECO:0007669"/>
    <property type="project" value="InterPro"/>
</dbReference>
<comment type="catalytic activity">
    <reaction evidence="13">
        <text>sn-glycerol 3-phosphate + NAD(+) = dihydroxyacetone phosphate + NADH + H(+)</text>
        <dbReference type="Rhea" id="RHEA:11092"/>
        <dbReference type="ChEBI" id="CHEBI:15378"/>
        <dbReference type="ChEBI" id="CHEBI:57540"/>
        <dbReference type="ChEBI" id="CHEBI:57597"/>
        <dbReference type="ChEBI" id="CHEBI:57642"/>
        <dbReference type="ChEBI" id="CHEBI:57945"/>
        <dbReference type="EC" id="1.1.1.94"/>
    </reaction>
</comment>
<dbReference type="GO" id="GO:0051287">
    <property type="term" value="F:NAD binding"/>
    <property type="evidence" value="ECO:0007669"/>
    <property type="project" value="InterPro"/>
</dbReference>
<evidence type="ECO:0000256" key="1">
    <source>
        <dbReference type="ARBA" id="ARBA00011009"/>
    </source>
</evidence>
<evidence type="ECO:0000256" key="17">
    <source>
        <dbReference type="RuleBase" id="RU000437"/>
    </source>
</evidence>
<dbReference type="InterPro" id="IPR011128">
    <property type="entry name" value="G3P_DH_NAD-dep_N"/>
</dbReference>
<feature type="binding site" evidence="13">
    <location>
        <position position="33"/>
    </location>
    <ligand>
        <name>NADPH</name>
        <dbReference type="ChEBI" id="CHEBI:57783"/>
    </ligand>
</feature>
<feature type="binding site" evidence="13">
    <location>
        <position position="106"/>
    </location>
    <ligand>
        <name>sn-glycerol 3-phosphate</name>
        <dbReference type="ChEBI" id="CHEBI:57597"/>
    </ligand>
</feature>
<keyword evidence="2 13" id="KW-0444">Lipid biosynthesis</keyword>
<dbReference type="InterPro" id="IPR006168">
    <property type="entry name" value="G3P_DH_NAD-dep"/>
</dbReference>
<keyword evidence="7 13" id="KW-0594">Phospholipid biosynthesis</keyword>
<evidence type="ECO:0000313" key="21">
    <source>
        <dbReference type="Proteomes" id="UP000253490"/>
    </source>
</evidence>
<feature type="binding site" evidence="13">
    <location>
        <position position="138"/>
    </location>
    <ligand>
        <name>NADPH</name>
        <dbReference type="ChEBI" id="CHEBI:57783"/>
    </ligand>
</feature>
<keyword evidence="4 13" id="KW-0560">Oxidoreductase</keyword>
<evidence type="ECO:0000256" key="12">
    <source>
        <dbReference type="ARBA" id="ARBA00080511"/>
    </source>
</evidence>
<accession>A0A366IC29</accession>
<feature type="binding site" evidence="13">
    <location>
        <position position="252"/>
    </location>
    <ligand>
        <name>sn-glycerol 3-phosphate</name>
        <dbReference type="ChEBI" id="CHEBI:57597"/>
    </ligand>
</feature>
<feature type="binding site" evidence="13">
    <location>
        <position position="242"/>
    </location>
    <ligand>
        <name>sn-glycerol 3-phosphate</name>
        <dbReference type="ChEBI" id="CHEBI:57597"/>
    </ligand>
</feature>
<dbReference type="PANTHER" id="PTHR11728">
    <property type="entry name" value="GLYCEROL-3-PHOSPHATE DEHYDROGENASE"/>
    <property type="match status" value="1"/>
</dbReference>
<dbReference type="GO" id="GO:0006650">
    <property type="term" value="P:glycerophospholipid metabolic process"/>
    <property type="evidence" value="ECO:0007669"/>
    <property type="project" value="UniProtKB-UniRule"/>
</dbReference>
<proteinExistence type="inferred from homology"/>
<dbReference type="SUPFAM" id="SSF51735">
    <property type="entry name" value="NAD(P)-binding Rossmann-fold domains"/>
    <property type="match status" value="1"/>
</dbReference>
<keyword evidence="13" id="KW-0547">Nucleotide-binding</keyword>
<reference evidence="20 21" key="1">
    <citation type="submission" date="2018-06" db="EMBL/GenBank/DDBJ databases">
        <title>Genomic Encyclopedia of Type Strains, Phase IV (KMG-IV): sequencing the most valuable type-strain genomes for metagenomic binning, comparative biology and taxonomic classification.</title>
        <authorList>
            <person name="Goeker M."/>
        </authorList>
    </citation>
    <scope>NUCLEOTIDE SEQUENCE [LARGE SCALE GENOMIC DNA]</scope>
    <source>
        <strain evidence="20 21">DSM 22112</strain>
    </source>
</reference>
<evidence type="ECO:0000256" key="10">
    <source>
        <dbReference type="ARBA" id="ARBA00066687"/>
    </source>
</evidence>
<dbReference type="NCBIfam" id="NF000942">
    <property type="entry name" value="PRK00094.1-4"/>
    <property type="match status" value="1"/>
</dbReference>
<feature type="domain" description="Glycerol-3-phosphate dehydrogenase NAD-dependent C-terminal" evidence="19">
    <location>
        <begin position="178"/>
        <end position="318"/>
    </location>
</feature>
<feature type="binding site" evidence="13">
    <location>
        <position position="253"/>
    </location>
    <ligand>
        <name>sn-glycerol 3-phosphate</name>
        <dbReference type="ChEBI" id="CHEBI:57597"/>
    </ligand>
</feature>
<gene>
    <name evidence="13" type="primary">gpsA</name>
    <name evidence="20" type="ORF">DES36_10387</name>
</gene>
<feature type="binding site" evidence="13">
    <location>
        <position position="11"/>
    </location>
    <ligand>
        <name>NADPH</name>
        <dbReference type="ChEBI" id="CHEBI:57783"/>
    </ligand>
</feature>
<feature type="binding site" evidence="13">
    <location>
        <position position="106"/>
    </location>
    <ligand>
        <name>NADPH</name>
        <dbReference type="ChEBI" id="CHEBI:57783"/>
    </ligand>
</feature>
<dbReference type="UniPathway" id="UPA00940"/>
<dbReference type="GO" id="GO:0141152">
    <property type="term" value="F:glycerol-3-phosphate dehydrogenase (NAD+) activity"/>
    <property type="evidence" value="ECO:0007669"/>
    <property type="project" value="RHEA"/>
</dbReference>
<dbReference type="PROSITE" id="PS00957">
    <property type="entry name" value="NAD_G3PDH"/>
    <property type="match status" value="1"/>
</dbReference>
<dbReference type="SUPFAM" id="SSF48179">
    <property type="entry name" value="6-phosphogluconate dehydrogenase C-terminal domain-like"/>
    <property type="match status" value="1"/>
</dbReference>
<dbReference type="InterPro" id="IPR013328">
    <property type="entry name" value="6PGD_dom2"/>
</dbReference>
<comment type="caution">
    <text evidence="20">The sequence shown here is derived from an EMBL/GenBank/DDBJ whole genome shotgun (WGS) entry which is preliminary data.</text>
</comment>
<evidence type="ECO:0000256" key="3">
    <source>
        <dbReference type="ARBA" id="ARBA00022857"/>
    </source>
</evidence>
<dbReference type="EMBL" id="QNRX01000003">
    <property type="protein sequence ID" value="RBP68325.1"/>
    <property type="molecule type" value="Genomic_DNA"/>
</dbReference>
<dbReference type="Gene3D" id="1.10.1040.10">
    <property type="entry name" value="N-(1-d-carboxylethyl)-l-norvaline Dehydrogenase, domain 2"/>
    <property type="match status" value="1"/>
</dbReference>
<dbReference type="FunFam" id="3.40.50.720:FF:000019">
    <property type="entry name" value="Glycerol-3-phosphate dehydrogenase [NAD(P)+]"/>
    <property type="match status" value="1"/>
</dbReference>
<comment type="catalytic activity">
    <reaction evidence="9">
        <text>sn-glycerol 3-phosphate + NADP(+) = dihydroxyacetone phosphate + NADPH + H(+)</text>
        <dbReference type="Rhea" id="RHEA:11096"/>
        <dbReference type="ChEBI" id="CHEBI:15378"/>
        <dbReference type="ChEBI" id="CHEBI:57597"/>
        <dbReference type="ChEBI" id="CHEBI:57642"/>
        <dbReference type="ChEBI" id="CHEBI:57783"/>
        <dbReference type="ChEBI" id="CHEBI:58349"/>
        <dbReference type="EC" id="1.1.1.94"/>
    </reaction>
    <physiologicalReaction direction="right-to-left" evidence="9">
        <dbReference type="Rhea" id="RHEA:11098"/>
    </physiologicalReaction>
</comment>
<dbReference type="Pfam" id="PF01210">
    <property type="entry name" value="NAD_Gly3P_dh_N"/>
    <property type="match status" value="1"/>
</dbReference>
<evidence type="ECO:0000256" key="4">
    <source>
        <dbReference type="ARBA" id="ARBA00023002"/>
    </source>
</evidence>
<evidence type="ECO:0000256" key="9">
    <source>
        <dbReference type="ARBA" id="ARBA00052716"/>
    </source>
</evidence>
<dbReference type="PRINTS" id="PR00077">
    <property type="entry name" value="GPDHDRGNASE"/>
</dbReference>
<feature type="binding site" evidence="13">
    <location>
        <position position="277"/>
    </location>
    <ligand>
        <name>NADPH</name>
        <dbReference type="ChEBI" id="CHEBI:57783"/>
    </ligand>
</feature>
<feature type="binding site" evidence="13">
    <location>
        <position position="32"/>
    </location>
    <ligand>
        <name>NADPH</name>
        <dbReference type="ChEBI" id="CHEBI:57783"/>
    </ligand>
</feature>
<organism evidence="20 21">
    <name type="scientific">Alkalibaculum bacchi</name>
    <dbReference type="NCBI Taxonomy" id="645887"/>
    <lineage>
        <taxon>Bacteria</taxon>
        <taxon>Bacillati</taxon>
        <taxon>Bacillota</taxon>
        <taxon>Clostridia</taxon>
        <taxon>Eubacteriales</taxon>
        <taxon>Eubacteriaceae</taxon>
        <taxon>Alkalibaculum</taxon>
    </lineage>
</organism>
<evidence type="ECO:0000256" key="8">
    <source>
        <dbReference type="ARBA" id="ARBA00023264"/>
    </source>
</evidence>
<evidence type="ECO:0000256" key="11">
    <source>
        <dbReference type="ARBA" id="ARBA00069372"/>
    </source>
</evidence>
<feature type="binding site" evidence="15">
    <location>
        <position position="106"/>
    </location>
    <ligand>
        <name>substrate</name>
    </ligand>
</feature>
<feature type="binding site" evidence="16">
    <location>
        <begin position="8"/>
        <end position="13"/>
    </location>
    <ligand>
        <name>NAD(+)</name>
        <dbReference type="ChEBI" id="CHEBI:57540"/>
    </ligand>
</feature>
<dbReference type="PIRSF" id="PIRSF000114">
    <property type="entry name" value="Glycerol-3-P_dh"/>
    <property type="match status" value="1"/>
</dbReference>
<feature type="binding site" evidence="13">
    <location>
        <position position="49"/>
    </location>
    <ligand>
        <name>NADPH</name>
        <dbReference type="ChEBI" id="CHEBI:57783"/>
    </ligand>
</feature>
<keyword evidence="5 13" id="KW-0520">NAD</keyword>